<evidence type="ECO:0000259" key="4">
    <source>
        <dbReference type="Pfam" id="PF00703"/>
    </source>
</evidence>
<protein>
    <recommendedName>
        <fullName evidence="11">Beta-galactosidase</fullName>
    </recommendedName>
</protein>
<dbReference type="InterPro" id="IPR013783">
    <property type="entry name" value="Ig-like_fold"/>
</dbReference>
<dbReference type="RefSeq" id="WP_048582514.1">
    <property type="nucleotide sequence ID" value="NZ_LFNT01000020.1"/>
</dbReference>
<feature type="domain" description="Glycoside hydrolase family 2" evidence="7">
    <location>
        <begin position="704"/>
        <end position="806"/>
    </location>
</feature>
<dbReference type="Pfam" id="PF00703">
    <property type="entry name" value="Glyco_hydro_2"/>
    <property type="match status" value="1"/>
</dbReference>
<evidence type="ECO:0000256" key="1">
    <source>
        <dbReference type="ARBA" id="ARBA00007401"/>
    </source>
</evidence>
<comment type="similarity">
    <text evidence="1">Belongs to the glycosyl hydrolase 2 family.</text>
</comment>
<dbReference type="GO" id="GO:0005975">
    <property type="term" value="P:carbohydrate metabolic process"/>
    <property type="evidence" value="ECO:0007669"/>
    <property type="project" value="InterPro"/>
</dbReference>
<sequence length="823" mass="90701">MIRIPFNDAWRVGPLVSVHEAIVVAGAGEEQVTLPHDAMLGGGRSAENSGGPQTGYFRDGKWTYEKQFDVPAHWTTKRITFEFEGVYRDAMVYLNGALAGQWANGYSRFHVRADPYLKYSQVNTIRVDAQAYQDSRWYSGGGIHRPVHLLVGDLVHVTPTGLRVTTPDIDADLATVVASSEITNEDLSTRLVEVLLEIRDATGTVVASDRSRVTLLAGDTFTTHQRVYVQRPSLWSVDSPHLYDASVRLFDDSGQLDEARTHFGIRTVTADPVRGLRVNGETVKLRGGAVHHDNGILGAAEFADAAERRVRMLKAAGFNAVRSAHNPMSVALLDACDRLGMLVMDELFDMWTVAKSGDDYSRRFPQWWERDVDALVAKDVNHPSVIMYSIGNEIIEAGTPHGTRMGRRIADRVRAQDPTRLVTHALQGMYIARDKIPALKAELGQDAAPVRGLNDYLGQVTHLIDALMASPVVGERLTEPASVLDVVGLNYGESRYVLDKEAHPNRVVVGSETFPTKIDRLWKLVTENSHVIGDFTWTAWDFLGEVGTGRHVYPEDQQVHRAPYPWLTAECGDIDITGQRHPVSYYREIVYGLTQKPYLAVRRPREDGYVIQPRAWTWSDVSPSWTFDVPLGSPLHLEAYAAAEEVAFHLNGVTVATVPVGAERDFVAEAEVPYEPGILEVVAYRDGTEVGRSALRTAGEPTRLRLETDRTELPADRQRLAHIDISLVDDDGVLHPNRDTEITVAVDGPGVLQGFGTGAPATEESFLDDSATSFRGRALAIVRATGEPGQITVTARALGLPDATVEIDAVPAPTQHRTGERQK</sequence>
<dbReference type="InterPro" id="IPR054593">
    <property type="entry name" value="Beta-mannosidase-like_N2"/>
</dbReference>
<feature type="domain" description="Glycoside hydrolase family 2 catalytic" evidence="5">
    <location>
        <begin position="276"/>
        <end position="425"/>
    </location>
</feature>
<dbReference type="InterPro" id="IPR036156">
    <property type="entry name" value="Beta-gal/glucu_dom_sf"/>
</dbReference>
<evidence type="ECO:0000256" key="2">
    <source>
        <dbReference type="ARBA" id="ARBA00022801"/>
    </source>
</evidence>
<dbReference type="Gene3D" id="3.20.20.80">
    <property type="entry name" value="Glycosidases"/>
    <property type="match status" value="1"/>
</dbReference>
<dbReference type="PANTHER" id="PTHR42732">
    <property type="entry name" value="BETA-GALACTOSIDASE"/>
    <property type="match status" value="1"/>
</dbReference>
<dbReference type="EMBL" id="LFNT01000020">
    <property type="protein sequence ID" value="KMS73382.1"/>
    <property type="molecule type" value="Genomic_DNA"/>
</dbReference>
<comment type="caution">
    <text evidence="9">The sequence shown here is derived from an EMBL/GenBank/DDBJ whole genome shotgun (WGS) entry which is preliminary data.</text>
</comment>
<dbReference type="InterPro" id="IPR040605">
    <property type="entry name" value="Glyco_hydro2_dom5"/>
</dbReference>
<dbReference type="SUPFAM" id="SSF49785">
    <property type="entry name" value="Galactose-binding domain-like"/>
    <property type="match status" value="1"/>
</dbReference>
<dbReference type="SUPFAM" id="SSF49303">
    <property type="entry name" value="beta-Galactosidase/glucuronidase domain"/>
    <property type="match status" value="1"/>
</dbReference>
<feature type="domain" description="Beta-mannosidase-like galactose-binding" evidence="8">
    <location>
        <begin position="58"/>
        <end position="130"/>
    </location>
</feature>
<dbReference type="Pfam" id="PF02836">
    <property type="entry name" value="Glyco_hydro_2_C"/>
    <property type="match status" value="1"/>
</dbReference>
<keyword evidence="3" id="KW-0326">Glycosidase</keyword>
<evidence type="ECO:0000259" key="5">
    <source>
        <dbReference type="Pfam" id="PF02836"/>
    </source>
</evidence>
<dbReference type="SUPFAM" id="SSF51445">
    <property type="entry name" value="(Trans)glycosidases"/>
    <property type="match status" value="1"/>
</dbReference>
<feature type="domain" description="Glycoside hydrolase family 2 immunoglobulin-like beta-sandwich" evidence="4">
    <location>
        <begin position="165"/>
        <end position="266"/>
    </location>
</feature>
<dbReference type="PANTHER" id="PTHR42732:SF1">
    <property type="entry name" value="BETA-MANNOSIDASE"/>
    <property type="match status" value="1"/>
</dbReference>
<dbReference type="Gene3D" id="2.60.40.10">
    <property type="entry name" value="Immunoglobulins"/>
    <property type="match status" value="3"/>
</dbReference>
<dbReference type="PATRIC" id="fig|1938.3.peg.2003"/>
<dbReference type="Pfam" id="PF22666">
    <property type="entry name" value="Glyco_hydro_2_N2"/>
    <property type="match status" value="1"/>
</dbReference>
<dbReference type="Pfam" id="PF18565">
    <property type="entry name" value="Glyco_hydro2_C5"/>
    <property type="match status" value="1"/>
</dbReference>
<evidence type="ECO:0000256" key="3">
    <source>
        <dbReference type="ARBA" id="ARBA00023295"/>
    </source>
</evidence>
<dbReference type="InterPro" id="IPR051913">
    <property type="entry name" value="GH2_Domain-Containing"/>
</dbReference>
<evidence type="ECO:0008006" key="11">
    <source>
        <dbReference type="Google" id="ProtNLM"/>
    </source>
</evidence>
<evidence type="ECO:0000259" key="6">
    <source>
        <dbReference type="Pfam" id="PF16355"/>
    </source>
</evidence>
<dbReference type="InterPro" id="IPR006103">
    <property type="entry name" value="Glyco_hydro_2_cat"/>
</dbReference>
<reference evidence="9 10" key="1">
    <citation type="submission" date="2015-06" db="EMBL/GenBank/DDBJ databases">
        <authorList>
            <person name="Ju K.-S."/>
            <person name="Doroghazi J.R."/>
            <person name="Metcalf W.W."/>
        </authorList>
    </citation>
    <scope>NUCLEOTIDE SEQUENCE [LARGE SCALE GENOMIC DNA]</scope>
    <source>
        <strain evidence="9 10">NRRL 3414</strain>
    </source>
</reference>
<accession>A0A0J7ZDA2</accession>
<dbReference type="PRINTS" id="PR00132">
    <property type="entry name" value="GLHYDRLASE2"/>
</dbReference>
<dbReference type="InterPro" id="IPR008979">
    <property type="entry name" value="Galactose-bd-like_sf"/>
</dbReference>
<dbReference type="InterPro" id="IPR017853">
    <property type="entry name" value="GH"/>
</dbReference>
<evidence type="ECO:0000259" key="7">
    <source>
        <dbReference type="Pfam" id="PF18565"/>
    </source>
</evidence>
<dbReference type="Proteomes" id="UP000037432">
    <property type="component" value="Unassembled WGS sequence"/>
</dbReference>
<feature type="domain" description="DUF4982" evidence="6">
    <location>
        <begin position="632"/>
        <end position="690"/>
    </location>
</feature>
<dbReference type="Gene3D" id="2.60.120.260">
    <property type="entry name" value="Galactose-binding domain-like"/>
    <property type="match status" value="1"/>
</dbReference>
<organism evidence="9 10">
    <name type="scientific">Streptomyces viridochromogenes</name>
    <dbReference type="NCBI Taxonomy" id="1938"/>
    <lineage>
        <taxon>Bacteria</taxon>
        <taxon>Bacillati</taxon>
        <taxon>Actinomycetota</taxon>
        <taxon>Actinomycetes</taxon>
        <taxon>Kitasatosporales</taxon>
        <taxon>Streptomycetaceae</taxon>
        <taxon>Streptomyces</taxon>
    </lineage>
</organism>
<evidence type="ECO:0000313" key="9">
    <source>
        <dbReference type="EMBL" id="KMS73382.1"/>
    </source>
</evidence>
<keyword evidence="2" id="KW-0378">Hydrolase</keyword>
<gene>
    <name evidence="9" type="ORF">ACM01_19295</name>
</gene>
<evidence type="ECO:0000259" key="8">
    <source>
        <dbReference type="Pfam" id="PF22666"/>
    </source>
</evidence>
<dbReference type="GO" id="GO:0004553">
    <property type="term" value="F:hydrolase activity, hydrolyzing O-glycosyl compounds"/>
    <property type="evidence" value="ECO:0007669"/>
    <property type="project" value="InterPro"/>
</dbReference>
<dbReference type="InterPro" id="IPR006102">
    <property type="entry name" value="Ig-like_GH2"/>
</dbReference>
<evidence type="ECO:0000313" key="10">
    <source>
        <dbReference type="Proteomes" id="UP000037432"/>
    </source>
</evidence>
<name>A0A0J7ZDA2_STRVR</name>
<proteinExistence type="inferred from homology"/>
<dbReference type="Pfam" id="PF16355">
    <property type="entry name" value="DUF4982"/>
    <property type="match status" value="1"/>
</dbReference>
<dbReference type="OrthoDB" id="9762066at2"/>
<dbReference type="InterPro" id="IPR032311">
    <property type="entry name" value="DUF4982"/>
</dbReference>
<dbReference type="InterPro" id="IPR006101">
    <property type="entry name" value="Glyco_hydro_2"/>
</dbReference>
<dbReference type="AlphaFoldDB" id="A0A0J7ZDA2"/>